<gene>
    <name evidence="1" type="ORF">Pdw03_7906</name>
</gene>
<evidence type="ECO:0000313" key="1">
    <source>
        <dbReference type="EMBL" id="QQK44005.1"/>
    </source>
</evidence>
<dbReference type="AlphaFoldDB" id="A0A7T6XMY3"/>
<accession>A0A7T6XMY3</accession>
<dbReference type="RefSeq" id="XP_065956883.1">
    <property type="nucleotide sequence ID" value="XM_066101800.1"/>
</dbReference>
<proteinExistence type="predicted"/>
<evidence type="ECO:0000313" key="2">
    <source>
        <dbReference type="Proteomes" id="UP000595662"/>
    </source>
</evidence>
<name>A0A7T6XMY3_PENDI</name>
<dbReference type="GeneID" id="90953020"/>
<dbReference type="EMBL" id="CP060776">
    <property type="protein sequence ID" value="QQK44005.1"/>
    <property type="molecule type" value="Genomic_DNA"/>
</dbReference>
<reference evidence="1 2" key="1">
    <citation type="submission" date="2020-08" db="EMBL/GenBank/DDBJ databases">
        <title>The completed genome sequence of the pathogenic ascomycete fungus Penicillium digitatum.</title>
        <authorList>
            <person name="Wang M."/>
        </authorList>
    </citation>
    <scope>NUCLEOTIDE SEQUENCE [LARGE SCALE GENOMIC DNA]</scope>
    <source>
        <strain evidence="1 2">PdW03</strain>
    </source>
</reference>
<organism evidence="1 2">
    <name type="scientific">Penicillium digitatum</name>
    <name type="common">Green mold</name>
    <dbReference type="NCBI Taxonomy" id="36651"/>
    <lineage>
        <taxon>Eukaryota</taxon>
        <taxon>Fungi</taxon>
        <taxon>Dikarya</taxon>
        <taxon>Ascomycota</taxon>
        <taxon>Pezizomycotina</taxon>
        <taxon>Eurotiomycetes</taxon>
        <taxon>Eurotiomycetidae</taxon>
        <taxon>Eurotiales</taxon>
        <taxon>Aspergillaceae</taxon>
        <taxon>Penicillium</taxon>
    </lineage>
</organism>
<protein>
    <submittedName>
        <fullName evidence="1">Uncharacterized protein</fullName>
    </submittedName>
</protein>
<dbReference type="Proteomes" id="UP000595662">
    <property type="component" value="Chromosome 3"/>
</dbReference>
<sequence>MATSSASSLAAVANKASASSASSASPTSPGCSIFTGHLWTDFKSTEAPINEWCGYNHMGSAVQPELRSPVAASTSQYQ</sequence>